<keyword evidence="1" id="KW-0456">Lyase</keyword>
<name>A0ACC1IJT1_9FUNG</name>
<proteinExistence type="predicted"/>
<dbReference type="EMBL" id="JANBPG010001043">
    <property type="protein sequence ID" value="KAJ1892140.1"/>
    <property type="molecule type" value="Genomic_DNA"/>
</dbReference>
<sequence>MLTKASSEPRNWDLRSDTVTKPNSSMLSAMLSAPVGDDVFGEDPTVAALEARVASLCNKPAALFCASSTMANQLAIRTHMRDPPESLVCHTDAHVFAYESGGASLLSQTQMIPVKPSEGHNLRLADVQRVFIKNNQLGHCAPTHLVVLENTMAGVVMPVEDMQEISAFARERGAKLHLDGSRLWNASVASGIAIAEYAGLVDTLNLCLSKGMGCPVGAVLVGSEQFIAKARHFRKVFGGGWRQAGVLAAAGLHAIDHVWPTMADTHRLARRLADGLSKCGFEIALPVDTNMVLVRAPSAVPDAQRIFVEAALEKGVKLVTIYGDVLRVVLHHQIDDNCIDVLLETATTCFGNI</sequence>
<comment type="caution">
    <text evidence="1">The sequence shown here is derived from an EMBL/GenBank/DDBJ whole genome shotgun (WGS) entry which is preliminary data.</text>
</comment>
<accession>A0ACC1IJT1</accession>
<dbReference type="Proteomes" id="UP001150581">
    <property type="component" value="Unassembled WGS sequence"/>
</dbReference>
<reference evidence="1" key="1">
    <citation type="submission" date="2022-07" db="EMBL/GenBank/DDBJ databases">
        <title>Phylogenomic reconstructions and comparative analyses of Kickxellomycotina fungi.</title>
        <authorList>
            <person name="Reynolds N.K."/>
            <person name="Stajich J.E."/>
            <person name="Barry K."/>
            <person name="Grigoriev I.V."/>
            <person name="Crous P."/>
            <person name="Smith M.E."/>
        </authorList>
    </citation>
    <scope>NUCLEOTIDE SEQUENCE</scope>
    <source>
        <strain evidence="1">Benny 63K</strain>
    </source>
</reference>
<keyword evidence="2" id="KW-1185">Reference proteome</keyword>
<dbReference type="EC" id="4.1.2.48" evidence="1"/>
<evidence type="ECO:0000313" key="2">
    <source>
        <dbReference type="Proteomes" id="UP001150581"/>
    </source>
</evidence>
<organism evidence="1 2">
    <name type="scientific">Kickxella alabastrina</name>
    <dbReference type="NCBI Taxonomy" id="61397"/>
    <lineage>
        <taxon>Eukaryota</taxon>
        <taxon>Fungi</taxon>
        <taxon>Fungi incertae sedis</taxon>
        <taxon>Zoopagomycota</taxon>
        <taxon>Kickxellomycotina</taxon>
        <taxon>Kickxellomycetes</taxon>
        <taxon>Kickxellales</taxon>
        <taxon>Kickxellaceae</taxon>
        <taxon>Kickxella</taxon>
    </lineage>
</organism>
<evidence type="ECO:0000313" key="1">
    <source>
        <dbReference type="EMBL" id="KAJ1892140.1"/>
    </source>
</evidence>
<gene>
    <name evidence="1" type="primary">GLY1_1</name>
    <name evidence="1" type="ORF">LPJ66_006518</name>
</gene>
<protein>
    <submittedName>
        <fullName evidence="1">Threonine aldolase</fullName>
        <ecNumber evidence="1">4.1.2.48</ecNumber>
    </submittedName>
</protein>